<sequence>MLLQSQFSCMMSEPESFTTSTRNLDCSYLVIPIPGPPIPIPPPAAAPLTGFTCCPAPGPVAGPTGITDPIIPAAPGSPGCPPPSMLASFPISVSAQETGERRRKRAVAHAGSIRTDPSSPSN</sequence>
<name>A0A4Z2FQA0_9TELE</name>
<accession>A0A4Z2FQA0</accession>
<dbReference type="EMBL" id="SRLO01000967">
    <property type="protein sequence ID" value="TNN43407.1"/>
    <property type="molecule type" value="Genomic_DNA"/>
</dbReference>
<dbReference type="Proteomes" id="UP000314294">
    <property type="component" value="Unassembled WGS sequence"/>
</dbReference>
<evidence type="ECO:0000256" key="1">
    <source>
        <dbReference type="SAM" id="MobiDB-lite"/>
    </source>
</evidence>
<gene>
    <name evidence="2" type="ORF">EYF80_046396</name>
</gene>
<protein>
    <submittedName>
        <fullName evidence="2">Uncharacterized protein</fullName>
    </submittedName>
</protein>
<evidence type="ECO:0000313" key="3">
    <source>
        <dbReference type="Proteomes" id="UP000314294"/>
    </source>
</evidence>
<comment type="caution">
    <text evidence="2">The sequence shown here is derived from an EMBL/GenBank/DDBJ whole genome shotgun (WGS) entry which is preliminary data.</text>
</comment>
<dbReference type="AlphaFoldDB" id="A0A4Z2FQA0"/>
<keyword evidence="3" id="KW-1185">Reference proteome</keyword>
<evidence type="ECO:0000313" key="2">
    <source>
        <dbReference type="EMBL" id="TNN43407.1"/>
    </source>
</evidence>
<reference evidence="2 3" key="1">
    <citation type="submission" date="2019-03" db="EMBL/GenBank/DDBJ databases">
        <title>First draft genome of Liparis tanakae, snailfish: a comprehensive survey of snailfish specific genes.</title>
        <authorList>
            <person name="Kim W."/>
            <person name="Song I."/>
            <person name="Jeong J.-H."/>
            <person name="Kim D."/>
            <person name="Kim S."/>
            <person name="Ryu S."/>
            <person name="Song J.Y."/>
            <person name="Lee S.K."/>
        </authorList>
    </citation>
    <scope>NUCLEOTIDE SEQUENCE [LARGE SCALE GENOMIC DNA]</scope>
    <source>
        <tissue evidence="2">Muscle</tissue>
    </source>
</reference>
<proteinExistence type="predicted"/>
<organism evidence="2 3">
    <name type="scientific">Liparis tanakae</name>
    <name type="common">Tanaka's snailfish</name>
    <dbReference type="NCBI Taxonomy" id="230148"/>
    <lineage>
        <taxon>Eukaryota</taxon>
        <taxon>Metazoa</taxon>
        <taxon>Chordata</taxon>
        <taxon>Craniata</taxon>
        <taxon>Vertebrata</taxon>
        <taxon>Euteleostomi</taxon>
        <taxon>Actinopterygii</taxon>
        <taxon>Neopterygii</taxon>
        <taxon>Teleostei</taxon>
        <taxon>Neoteleostei</taxon>
        <taxon>Acanthomorphata</taxon>
        <taxon>Eupercaria</taxon>
        <taxon>Perciformes</taxon>
        <taxon>Cottioidei</taxon>
        <taxon>Cottales</taxon>
        <taxon>Liparidae</taxon>
        <taxon>Liparis</taxon>
    </lineage>
</organism>
<feature type="region of interest" description="Disordered" evidence="1">
    <location>
        <begin position="95"/>
        <end position="122"/>
    </location>
</feature>